<evidence type="ECO:0000259" key="8">
    <source>
        <dbReference type="Pfam" id="PF02601"/>
    </source>
</evidence>
<feature type="domain" description="Exonuclease VII large subunit C-terminal" evidence="8">
    <location>
        <begin position="141"/>
        <end position="451"/>
    </location>
</feature>
<comment type="function">
    <text evidence="5">Bidirectionally degrades single-stranded DNA into large acid-insoluble oligonucleotides, which are then degraded further into small acid-soluble oligonucleotides.</text>
</comment>
<evidence type="ECO:0000256" key="5">
    <source>
        <dbReference type="HAMAP-Rule" id="MF_00378"/>
    </source>
</evidence>
<keyword evidence="2 5" id="KW-0540">Nuclease</keyword>
<sequence>MPQEKAISLFELNQRLRDVVKESFSIAVWIRAEVAELRENRNGHCYLDLIEKDEASDQVIARMKAMIWSYNYRMIKPYFETTAGRPLSQGIKIMVRGVVEFQELYGISFIIRDIDPAYTLGDLAQRRREVLLKLQEEGVVEMNKELPLPLVPQRIAVISSPTAAGYGDFVHQLRTNSRGIVFYPRLFPALMQGEQASASIIAALDKVFENSSLFDVVVIIRGGGASLDLLCFDDYWLASHIAQFPMPVLTGIGHERDTSVADLVAHTYLKTPTAVAEFLISGTEQVLEKLDEFSETLMQSVRSSINQQTRILDKHSYNFTRVVKELLQIEKYGLQRITEKLPVHSGQIIRGQREKINQFSQYLSRTPLKNLETNRNELNRLLTFLRSQVKVLLKQESGRMEFYDKSCQLNDPLLILNRGFTISKRNGKVVKDVSAISPGEILETRFRDGIAVSEVISKNQEK</sequence>
<gene>
    <name evidence="5" type="primary">xseA</name>
    <name evidence="10" type="ORF">EV194_1074</name>
</gene>
<dbReference type="PANTHER" id="PTHR30008:SF0">
    <property type="entry name" value="EXODEOXYRIBONUCLEASE 7 LARGE SUBUNIT"/>
    <property type="match status" value="1"/>
</dbReference>
<dbReference type="InterPro" id="IPR003753">
    <property type="entry name" value="Exonuc_VII_L"/>
</dbReference>
<proteinExistence type="inferred from homology"/>
<evidence type="ECO:0000256" key="6">
    <source>
        <dbReference type="RuleBase" id="RU004355"/>
    </source>
</evidence>
<protein>
    <recommendedName>
        <fullName evidence="5">Exodeoxyribonuclease 7 large subunit</fullName>
        <ecNumber evidence="5">3.1.11.6</ecNumber>
    </recommendedName>
    <alternativeName>
        <fullName evidence="5">Exodeoxyribonuclease VII large subunit</fullName>
        <shortName evidence="5">Exonuclease VII large subunit</shortName>
    </alternativeName>
</protein>
<comment type="similarity">
    <text evidence="5 6">Belongs to the XseA family.</text>
</comment>
<dbReference type="OrthoDB" id="9802795at2"/>
<keyword evidence="3 5" id="KW-0378">Hydrolase</keyword>
<evidence type="ECO:0000256" key="4">
    <source>
        <dbReference type="ARBA" id="ARBA00022839"/>
    </source>
</evidence>
<accession>A0A4R2GJP2</accession>
<dbReference type="GO" id="GO:0008855">
    <property type="term" value="F:exodeoxyribonuclease VII activity"/>
    <property type="evidence" value="ECO:0007669"/>
    <property type="project" value="UniProtKB-UniRule"/>
</dbReference>
<evidence type="ECO:0000313" key="11">
    <source>
        <dbReference type="Proteomes" id="UP000295221"/>
    </source>
</evidence>
<dbReference type="CDD" id="cd04489">
    <property type="entry name" value="ExoVII_LU_OBF"/>
    <property type="match status" value="1"/>
</dbReference>
<evidence type="ECO:0000256" key="3">
    <source>
        <dbReference type="ARBA" id="ARBA00022801"/>
    </source>
</evidence>
<keyword evidence="7" id="KW-0175">Coiled coil</keyword>
<comment type="subunit">
    <text evidence="5">Heterooligomer composed of large and small subunits.</text>
</comment>
<evidence type="ECO:0000256" key="1">
    <source>
        <dbReference type="ARBA" id="ARBA00022490"/>
    </source>
</evidence>
<keyword evidence="11" id="KW-1185">Reference proteome</keyword>
<dbReference type="Pfam" id="PF02601">
    <property type="entry name" value="Exonuc_VII_L"/>
    <property type="match status" value="1"/>
</dbReference>
<dbReference type="InterPro" id="IPR025824">
    <property type="entry name" value="OB-fold_nuc-bd_dom"/>
</dbReference>
<dbReference type="Proteomes" id="UP000295221">
    <property type="component" value="Unassembled WGS sequence"/>
</dbReference>
<comment type="caution">
    <text evidence="10">The sequence shown here is derived from an EMBL/GenBank/DDBJ whole genome shotgun (WGS) entry which is preliminary data.</text>
</comment>
<dbReference type="PANTHER" id="PTHR30008">
    <property type="entry name" value="EXODEOXYRIBONUCLEASE 7 LARGE SUBUNIT"/>
    <property type="match status" value="1"/>
</dbReference>
<dbReference type="RefSeq" id="WP_132433954.1">
    <property type="nucleotide sequence ID" value="NZ_SLWK01000007.1"/>
</dbReference>
<comment type="catalytic activity">
    <reaction evidence="5 6">
        <text>Exonucleolytic cleavage in either 5'- to 3'- or 3'- to 5'-direction to yield nucleoside 5'-phosphates.</text>
        <dbReference type="EC" id="3.1.11.6"/>
    </reaction>
</comment>
<keyword evidence="4 5" id="KW-0269">Exonuclease</keyword>
<comment type="subcellular location">
    <subcellularLocation>
        <location evidence="5 6">Cytoplasm</location>
    </subcellularLocation>
</comment>
<dbReference type="GO" id="GO:0006308">
    <property type="term" value="P:DNA catabolic process"/>
    <property type="evidence" value="ECO:0007669"/>
    <property type="project" value="UniProtKB-UniRule"/>
</dbReference>
<evidence type="ECO:0000259" key="9">
    <source>
        <dbReference type="Pfam" id="PF13742"/>
    </source>
</evidence>
<feature type="domain" description="OB-fold nucleic acid binding" evidence="9">
    <location>
        <begin position="8"/>
        <end position="115"/>
    </location>
</feature>
<dbReference type="EC" id="3.1.11.6" evidence="5"/>
<dbReference type="GO" id="GO:0003676">
    <property type="term" value="F:nucleic acid binding"/>
    <property type="evidence" value="ECO:0007669"/>
    <property type="project" value="InterPro"/>
</dbReference>
<dbReference type="Pfam" id="PF13742">
    <property type="entry name" value="tRNA_anti_2"/>
    <property type="match status" value="1"/>
</dbReference>
<evidence type="ECO:0000313" key="10">
    <source>
        <dbReference type="EMBL" id="TCO07620.1"/>
    </source>
</evidence>
<keyword evidence="1 5" id="KW-0963">Cytoplasm</keyword>
<reference evidence="10 11" key="1">
    <citation type="submission" date="2019-03" db="EMBL/GenBank/DDBJ databases">
        <title>Genomic Encyclopedia of Type Strains, Phase IV (KMG-IV): sequencing the most valuable type-strain genomes for metagenomic binning, comparative biology and taxonomic classification.</title>
        <authorList>
            <person name="Goeker M."/>
        </authorList>
    </citation>
    <scope>NUCLEOTIDE SEQUENCE [LARGE SCALE GENOMIC DNA]</scope>
    <source>
        <strain evidence="10 11">DSM 24179</strain>
    </source>
</reference>
<dbReference type="EMBL" id="SLWK01000007">
    <property type="protein sequence ID" value="TCO07620.1"/>
    <property type="molecule type" value="Genomic_DNA"/>
</dbReference>
<dbReference type="GO" id="GO:0005737">
    <property type="term" value="C:cytoplasm"/>
    <property type="evidence" value="ECO:0007669"/>
    <property type="project" value="UniProtKB-SubCell"/>
</dbReference>
<dbReference type="NCBIfam" id="TIGR00237">
    <property type="entry name" value="xseA"/>
    <property type="match status" value="1"/>
</dbReference>
<dbReference type="InterPro" id="IPR020579">
    <property type="entry name" value="Exonuc_VII_lsu_C"/>
</dbReference>
<name>A0A4R2GJP2_9BACT</name>
<dbReference type="HAMAP" id="MF_00378">
    <property type="entry name" value="Exonuc_7_L"/>
    <property type="match status" value="1"/>
</dbReference>
<dbReference type="GO" id="GO:0009318">
    <property type="term" value="C:exodeoxyribonuclease VII complex"/>
    <property type="evidence" value="ECO:0007669"/>
    <property type="project" value="UniProtKB-UniRule"/>
</dbReference>
<organism evidence="10 11">
    <name type="scientific">Natronoflexus pectinivorans</name>
    <dbReference type="NCBI Taxonomy" id="682526"/>
    <lineage>
        <taxon>Bacteria</taxon>
        <taxon>Pseudomonadati</taxon>
        <taxon>Bacteroidota</taxon>
        <taxon>Bacteroidia</taxon>
        <taxon>Marinilabiliales</taxon>
        <taxon>Marinilabiliaceae</taxon>
        <taxon>Natronoflexus</taxon>
    </lineage>
</organism>
<evidence type="ECO:0000256" key="7">
    <source>
        <dbReference type="SAM" id="Coils"/>
    </source>
</evidence>
<dbReference type="AlphaFoldDB" id="A0A4R2GJP2"/>
<feature type="coiled-coil region" evidence="7">
    <location>
        <begin position="368"/>
        <end position="395"/>
    </location>
</feature>
<evidence type="ECO:0000256" key="2">
    <source>
        <dbReference type="ARBA" id="ARBA00022722"/>
    </source>
</evidence>